<proteinExistence type="predicted"/>
<sequence length="140" mass="16853">MNTNKFISPYNYSIELPKVWSEYQLDESEKNTNGFFNTSEWTGNLRITPLSFDKDRLSAFFEDKLIKNNAEEIDSNNIVGIFYFEQSDDIYLYYWYLIESQKLYFCSFTIDFEMKDTEKNKIELKKIIKILQSLKTIDHR</sequence>
<reference evidence="2" key="1">
    <citation type="submission" date="2019-08" db="EMBL/GenBank/DDBJ databases">
        <authorList>
            <person name="Kucharzyk K."/>
            <person name="Murdoch R.W."/>
            <person name="Higgins S."/>
            <person name="Loffler F."/>
        </authorList>
    </citation>
    <scope>NUCLEOTIDE SEQUENCE</scope>
</reference>
<feature type="domain" description="DUF3805" evidence="1">
    <location>
        <begin position="5"/>
        <end position="111"/>
    </location>
</feature>
<dbReference type="AlphaFoldDB" id="A0A645CJS8"/>
<evidence type="ECO:0000313" key="2">
    <source>
        <dbReference type="EMBL" id="MPM77195.1"/>
    </source>
</evidence>
<gene>
    <name evidence="2" type="ORF">SDC9_124195</name>
</gene>
<protein>
    <recommendedName>
        <fullName evidence="1">DUF3805 domain-containing protein</fullName>
    </recommendedName>
</protein>
<evidence type="ECO:0000259" key="1">
    <source>
        <dbReference type="Pfam" id="PF12712"/>
    </source>
</evidence>
<comment type="caution">
    <text evidence="2">The sequence shown here is derived from an EMBL/GenBank/DDBJ whole genome shotgun (WGS) entry which is preliminary data.</text>
</comment>
<name>A0A645CJS8_9ZZZZ</name>
<dbReference type="Gene3D" id="3.40.1000.10">
    <property type="entry name" value="Mog1/PsbP, alpha/beta/alpha sandwich"/>
    <property type="match status" value="1"/>
</dbReference>
<dbReference type="Pfam" id="PF12712">
    <property type="entry name" value="DUF3805"/>
    <property type="match status" value="1"/>
</dbReference>
<dbReference type="EMBL" id="VSSQ01027778">
    <property type="protein sequence ID" value="MPM77195.1"/>
    <property type="molecule type" value="Genomic_DNA"/>
</dbReference>
<accession>A0A645CJS8</accession>
<dbReference type="InterPro" id="IPR024315">
    <property type="entry name" value="DUF3805"/>
</dbReference>
<organism evidence="2">
    <name type="scientific">bioreactor metagenome</name>
    <dbReference type="NCBI Taxonomy" id="1076179"/>
    <lineage>
        <taxon>unclassified sequences</taxon>
        <taxon>metagenomes</taxon>
        <taxon>ecological metagenomes</taxon>
    </lineage>
</organism>